<evidence type="ECO:0000256" key="9">
    <source>
        <dbReference type="ARBA" id="ARBA00023010"/>
    </source>
</evidence>
<feature type="region of interest" description="Disordered" evidence="13">
    <location>
        <begin position="86"/>
        <end position="135"/>
    </location>
</feature>
<dbReference type="PRINTS" id="PR01651">
    <property type="entry name" value="SECGEXPORT"/>
</dbReference>
<keyword evidence="10 12" id="KW-0472">Membrane</keyword>
<evidence type="ECO:0000256" key="11">
    <source>
        <dbReference type="ARBA" id="ARBA00025182"/>
    </source>
</evidence>
<comment type="caution">
    <text evidence="14">The sequence shown here is derived from an EMBL/GenBank/DDBJ whole genome shotgun (WGS) entry which is preliminary data.</text>
</comment>
<sequence>MFTFLTVVQAIVALLLVVVILVQKSEGGGLGVGGSPSGMLSARGAANFLTRATGGLAAVFVILSIVLAALAVGKTGDDVDTSLQRAAVPAAPAQQAPAQNDPLAGAANPAAGAPASPAAGQSTPANDPLSGAAGH</sequence>
<evidence type="ECO:0000256" key="5">
    <source>
        <dbReference type="ARBA" id="ARBA00022475"/>
    </source>
</evidence>
<evidence type="ECO:0000256" key="7">
    <source>
        <dbReference type="ARBA" id="ARBA00022927"/>
    </source>
</evidence>
<dbReference type="NCBIfam" id="TIGR00810">
    <property type="entry name" value="secG"/>
    <property type="match status" value="1"/>
</dbReference>
<protein>
    <recommendedName>
        <fullName evidence="3 12">Protein-export membrane protein SecG</fullName>
    </recommendedName>
</protein>
<dbReference type="PANTHER" id="PTHR34182:SF1">
    <property type="entry name" value="PROTEIN-EXPORT MEMBRANE PROTEIN SECG"/>
    <property type="match status" value="1"/>
</dbReference>
<evidence type="ECO:0000256" key="12">
    <source>
        <dbReference type="RuleBase" id="RU365087"/>
    </source>
</evidence>
<dbReference type="Proteomes" id="UP001589858">
    <property type="component" value="Unassembled WGS sequence"/>
</dbReference>
<evidence type="ECO:0000256" key="10">
    <source>
        <dbReference type="ARBA" id="ARBA00023136"/>
    </source>
</evidence>
<dbReference type="PANTHER" id="PTHR34182">
    <property type="entry name" value="PROTEIN-EXPORT MEMBRANE PROTEIN SECG"/>
    <property type="match status" value="1"/>
</dbReference>
<evidence type="ECO:0000256" key="3">
    <source>
        <dbReference type="ARBA" id="ARBA00017876"/>
    </source>
</evidence>
<evidence type="ECO:0000313" key="15">
    <source>
        <dbReference type="Proteomes" id="UP001589858"/>
    </source>
</evidence>
<keyword evidence="5 12" id="KW-1003">Cell membrane</keyword>
<evidence type="ECO:0000313" key="14">
    <source>
        <dbReference type="EMBL" id="MFC0683816.1"/>
    </source>
</evidence>
<comment type="subcellular location">
    <subcellularLocation>
        <location evidence="1 12">Cell membrane</location>
        <topology evidence="1 12">Multi-pass membrane protein</topology>
    </subcellularLocation>
</comment>
<dbReference type="Pfam" id="PF03840">
    <property type="entry name" value="SecG"/>
    <property type="match status" value="1"/>
</dbReference>
<evidence type="ECO:0000256" key="8">
    <source>
        <dbReference type="ARBA" id="ARBA00022989"/>
    </source>
</evidence>
<keyword evidence="9 12" id="KW-0811">Translocation</keyword>
<feature type="compositionally biased region" description="Low complexity" evidence="13">
    <location>
        <begin position="86"/>
        <end position="120"/>
    </location>
</feature>
<keyword evidence="6 12" id="KW-0812">Transmembrane</keyword>
<dbReference type="EMBL" id="JBHLTM010000016">
    <property type="protein sequence ID" value="MFC0683816.1"/>
    <property type="molecule type" value="Genomic_DNA"/>
</dbReference>
<keyword evidence="7 12" id="KW-0653">Protein transport</keyword>
<reference evidence="14 15" key="1">
    <citation type="submission" date="2024-09" db="EMBL/GenBank/DDBJ databases">
        <authorList>
            <person name="Sun Q."/>
            <person name="Mori K."/>
        </authorList>
    </citation>
    <scope>NUCLEOTIDE SEQUENCE [LARGE SCALE GENOMIC DNA]</scope>
    <source>
        <strain evidence="14 15">CICC 11035S</strain>
    </source>
</reference>
<evidence type="ECO:0000256" key="13">
    <source>
        <dbReference type="SAM" id="MobiDB-lite"/>
    </source>
</evidence>
<keyword evidence="15" id="KW-1185">Reference proteome</keyword>
<comment type="function">
    <text evidence="11 12">Involved in protein export. Participates in an early event of protein translocation.</text>
</comment>
<evidence type="ECO:0000256" key="6">
    <source>
        <dbReference type="ARBA" id="ARBA00022692"/>
    </source>
</evidence>
<dbReference type="RefSeq" id="WP_267220257.1">
    <property type="nucleotide sequence ID" value="NZ_JAPCWC010000006.1"/>
</dbReference>
<accession>A0ABV6S3L3</accession>
<gene>
    <name evidence="14" type="primary">secG</name>
    <name evidence="14" type="ORF">ACFFF8_04345</name>
</gene>
<evidence type="ECO:0000256" key="2">
    <source>
        <dbReference type="ARBA" id="ARBA00008445"/>
    </source>
</evidence>
<evidence type="ECO:0000256" key="4">
    <source>
        <dbReference type="ARBA" id="ARBA00022448"/>
    </source>
</evidence>
<proteinExistence type="inferred from homology"/>
<keyword evidence="8 12" id="KW-1133">Transmembrane helix</keyword>
<evidence type="ECO:0000256" key="1">
    <source>
        <dbReference type="ARBA" id="ARBA00004651"/>
    </source>
</evidence>
<dbReference type="InterPro" id="IPR004692">
    <property type="entry name" value="SecG"/>
</dbReference>
<name>A0ABV6S3L3_9SPHN</name>
<comment type="caution">
    <text evidence="12">Lacks conserved residue(s) required for the propagation of feature annotation.</text>
</comment>
<comment type="similarity">
    <text evidence="2 12">Belongs to the SecG family.</text>
</comment>
<keyword evidence="4 12" id="KW-0813">Transport</keyword>
<organism evidence="14 15">
    <name type="scientific">Novosphingobium clariflavum</name>
    <dbReference type="NCBI Taxonomy" id="2029884"/>
    <lineage>
        <taxon>Bacteria</taxon>
        <taxon>Pseudomonadati</taxon>
        <taxon>Pseudomonadota</taxon>
        <taxon>Alphaproteobacteria</taxon>
        <taxon>Sphingomonadales</taxon>
        <taxon>Sphingomonadaceae</taxon>
        <taxon>Novosphingobium</taxon>
    </lineage>
</organism>
<feature type="transmembrane region" description="Helical" evidence="12">
    <location>
        <begin position="51"/>
        <end position="72"/>
    </location>
</feature>